<keyword evidence="3" id="KW-1185">Reference proteome</keyword>
<feature type="compositionally biased region" description="Acidic residues" evidence="1">
    <location>
        <begin position="46"/>
        <end position="70"/>
    </location>
</feature>
<reference evidence="2" key="2">
    <citation type="journal article" date="2023" name="Plants (Basel)">
        <title>Annotation of the Turnera subulata (Passifloraceae) Draft Genome Reveals the S-Locus Evolved after the Divergence of Turneroideae from Passifloroideae in a Stepwise Manner.</title>
        <authorList>
            <person name="Henning P.M."/>
            <person name="Roalson E.H."/>
            <person name="Mir W."/>
            <person name="McCubbin A.G."/>
            <person name="Shore J.S."/>
        </authorList>
    </citation>
    <scope>NUCLEOTIDE SEQUENCE</scope>
    <source>
        <strain evidence="2">F60SS</strain>
    </source>
</reference>
<feature type="compositionally biased region" description="Acidic residues" evidence="1">
    <location>
        <begin position="13"/>
        <end position="32"/>
    </location>
</feature>
<sequence length="157" mass="17551">MWSVAGDAVSGPEVDEDPMMSREEEEEEEDEYGGGSEGTTHHDESTLADDNIESDSQADDESGADEEEEDARSSTPEYRDESGVRWSIKNDMHREIYDECGFDIDVDVNLTDNLPKWLHENMSRPIRVDDESLAPILNEMGKLACEFANSNQSVSAN</sequence>
<evidence type="ECO:0000313" key="2">
    <source>
        <dbReference type="EMBL" id="KAJ4844078.1"/>
    </source>
</evidence>
<gene>
    <name evidence="2" type="ORF">Tsubulata_044715</name>
</gene>
<feature type="region of interest" description="Disordered" evidence="1">
    <location>
        <begin position="1"/>
        <end position="84"/>
    </location>
</feature>
<comment type="caution">
    <text evidence="2">The sequence shown here is derived from an EMBL/GenBank/DDBJ whole genome shotgun (WGS) entry which is preliminary data.</text>
</comment>
<proteinExistence type="predicted"/>
<evidence type="ECO:0000313" key="3">
    <source>
        <dbReference type="Proteomes" id="UP001141552"/>
    </source>
</evidence>
<protein>
    <submittedName>
        <fullName evidence="2">Uncharacterized protein</fullName>
    </submittedName>
</protein>
<organism evidence="2 3">
    <name type="scientific">Turnera subulata</name>
    <dbReference type="NCBI Taxonomy" id="218843"/>
    <lineage>
        <taxon>Eukaryota</taxon>
        <taxon>Viridiplantae</taxon>
        <taxon>Streptophyta</taxon>
        <taxon>Embryophyta</taxon>
        <taxon>Tracheophyta</taxon>
        <taxon>Spermatophyta</taxon>
        <taxon>Magnoliopsida</taxon>
        <taxon>eudicotyledons</taxon>
        <taxon>Gunneridae</taxon>
        <taxon>Pentapetalae</taxon>
        <taxon>rosids</taxon>
        <taxon>fabids</taxon>
        <taxon>Malpighiales</taxon>
        <taxon>Passifloraceae</taxon>
        <taxon>Turnera</taxon>
    </lineage>
</organism>
<dbReference type="EMBL" id="JAKUCV010002058">
    <property type="protein sequence ID" value="KAJ4844078.1"/>
    <property type="molecule type" value="Genomic_DNA"/>
</dbReference>
<dbReference type="Proteomes" id="UP001141552">
    <property type="component" value="Unassembled WGS sequence"/>
</dbReference>
<reference evidence="2" key="1">
    <citation type="submission" date="2022-02" db="EMBL/GenBank/DDBJ databases">
        <authorList>
            <person name="Henning P.M."/>
            <person name="McCubbin A.G."/>
            <person name="Shore J.S."/>
        </authorList>
    </citation>
    <scope>NUCLEOTIDE SEQUENCE</scope>
    <source>
        <strain evidence="2">F60SS</strain>
        <tissue evidence="2">Leaves</tissue>
    </source>
</reference>
<accession>A0A9Q0JJI4</accession>
<evidence type="ECO:0000256" key="1">
    <source>
        <dbReference type="SAM" id="MobiDB-lite"/>
    </source>
</evidence>
<name>A0A9Q0JJI4_9ROSI</name>
<dbReference type="AlphaFoldDB" id="A0A9Q0JJI4"/>